<reference evidence="1 2" key="1">
    <citation type="submission" date="2019-03" db="EMBL/GenBank/DDBJ databases">
        <title>Genomic Encyclopedia of Type Strains, Phase IV (KMG-IV): sequencing the most valuable type-strain genomes for metagenomic binning, comparative biology and taxonomic classification.</title>
        <authorList>
            <person name="Goeker M."/>
        </authorList>
    </citation>
    <scope>NUCLEOTIDE SEQUENCE [LARGE SCALE GENOMIC DNA]</scope>
    <source>
        <strain evidence="1 2">DSM 19377</strain>
    </source>
</reference>
<dbReference type="AlphaFoldDB" id="A0A4R2P955"/>
<sequence>MQYYYGGQLPLRVMDEAEFWKLQEEEHTVVIRELVKGLESKYVEALKQWEILLSETHSQIVRFIETAVRSNGSFSQELYRDLMQLIVYCLNQSEKFIAFCNEMMRESDPIKNNPTARVVMRHIIDESEYFIGIAQTILYQKA</sequence>
<comment type="caution">
    <text evidence="1">The sequence shown here is derived from an EMBL/GenBank/DDBJ whole genome shotgun (WGS) entry which is preliminary data.</text>
</comment>
<dbReference type="SUPFAM" id="SSF158430">
    <property type="entry name" value="Bacillus cereus metalloprotein-like"/>
    <property type="match status" value="1"/>
</dbReference>
<dbReference type="Pfam" id="PF11155">
    <property type="entry name" value="DUF2935"/>
    <property type="match status" value="1"/>
</dbReference>
<dbReference type="EMBL" id="SLXK01000005">
    <property type="protein sequence ID" value="TCP30591.1"/>
    <property type="molecule type" value="Genomic_DNA"/>
</dbReference>
<gene>
    <name evidence="1" type="ORF">EV207_105120</name>
</gene>
<dbReference type="RefSeq" id="WP_132744567.1">
    <property type="nucleotide sequence ID" value="NZ_SLXK01000005.1"/>
</dbReference>
<name>A0A4R2P955_9BACL</name>
<proteinExistence type="predicted"/>
<evidence type="ECO:0000313" key="2">
    <source>
        <dbReference type="Proteomes" id="UP000295416"/>
    </source>
</evidence>
<protein>
    <submittedName>
        <fullName evidence="1">DUF2935 family protein</fullName>
    </submittedName>
</protein>
<organism evidence="1 2">
    <name type="scientific">Scopulibacillus darangshiensis</name>
    <dbReference type="NCBI Taxonomy" id="442528"/>
    <lineage>
        <taxon>Bacteria</taxon>
        <taxon>Bacillati</taxon>
        <taxon>Bacillota</taxon>
        <taxon>Bacilli</taxon>
        <taxon>Bacillales</taxon>
        <taxon>Sporolactobacillaceae</taxon>
        <taxon>Scopulibacillus</taxon>
    </lineage>
</organism>
<keyword evidence="2" id="KW-1185">Reference proteome</keyword>
<dbReference type="Gene3D" id="1.20.1260.120">
    <property type="entry name" value="Protein of unknown function DUF2935"/>
    <property type="match status" value="1"/>
</dbReference>
<dbReference type="InterPro" id="IPR021328">
    <property type="entry name" value="CotB-like"/>
</dbReference>
<dbReference type="OrthoDB" id="2734401at2"/>
<evidence type="ECO:0000313" key="1">
    <source>
        <dbReference type="EMBL" id="TCP30591.1"/>
    </source>
</evidence>
<accession>A0A4R2P955</accession>
<dbReference type="Proteomes" id="UP000295416">
    <property type="component" value="Unassembled WGS sequence"/>
</dbReference>